<reference evidence="1" key="2">
    <citation type="submission" date="2022-09" db="EMBL/GenBank/DDBJ databases">
        <title>Aerococcus urinae taxonomy study.</title>
        <authorList>
            <person name="Christensen J."/>
            <person name="Senneby E."/>
        </authorList>
    </citation>
    <scope>NUCLEOTIDE SEQUENCE</scope>
    <source>
        <strain evidence="1">NLD-066-U95</strain>
    </source>
</reference>
<name>A0A0X8FFK2_9LACT</name>
<accession>A0A0X8FFK2</accession>
<keyword evidence="4" id="KW-1185">Reference proteome</keyword>
<dbReference type="EMBL" id="CP065662">
    <property type="protein sequence ID" value="QPS01913.1"/>
    <property type="molecule type" value="Genomic_DNA"/>
</dbReference>
<gene>
    <name evidence="2" type="ORF">I6G68_02220</name>
    <name evidence="1" type="ORF">ODY43_02640</name>
</gene>
<organism evidence="2 3">
    <name type="scientific">Aerococcus urinae</name>
    <dbReference type="NCBI Taxonomy" id="1376"/>
    <lineage>
        <taxon>Bacteria</taxon>
        <taxon>Bacillati</taxon>
        <taxon>Bacillota</taxon>
        <taxon>Bacilli</taxon>
        <taxon>Lactobacillales</taxon>
        <taxon>Aerococcaceae</taxon>
        <taxon>Aerococcus</taxon>
    </lineage>
</organism>
<dbReference type="EMBL" id="JAOTML010000002">
    <property type="protein sequence ID" value="MCY3052875.1"/>
    <property type="molecule type" value="Genomic_DNA"/>
</dbReference>
<dbReference type="RefSeq" id="WP_060778813.1">
    <property type="nucleotide sequence ID" value="NZ_CAJHLF010000004.1"/>
</dbReference>
<proteinExistence type="predicted"/>
<evidence type="ECO:0000313" key="4">
    <source>
        <dbReference type="Proteomes" id="UP001069145"/>
    </source>
</evidence>
<dbReference type="Proteomes" id="UP001069145">
    <property type="component" value="Unassembled WGS sequence"/>
</dbReference>
<reference evidence="2 3" key="1">
    <citation type="submission" date="2020-12" db="EMBL/GenBank/DDBJ databases">
        <title>FDA dAtabase for Regulatory Grade micrObial Sequences (FDA-ARGOS): Supporting development and validation of Infectious Disease Dx tests.</title>
        <authorList>
            <person name="Sproer C."/>
            <person name="Gronow S."/>
            <person name="Severitt S."/>
            <person name="Schroder I."/>
            <person name="Tallon L."/>
            <person name="Sadzewicz L."/>
            <person name="Zhao X."/>
            <person name="Boylan J."/>
            <person name="Ott S."/>
            <person name="Bowen H."/>
            <person name="Vavikolanu K."/>
            <person name="Mehta A."/>
            <person name="Aluvathingal J."/>
            <person name="Nadendla S."/>
            <person name="Lowell S."/>
            <person name="Myers T."/>
            <person name="Yan Y."/>
            <person name="Sichtig H."/>
        </authorList>
    </citation>
    <scope>NUCLEOTIDE SEQUENCE [LARGE SCALE GENOMIC DNA]</scope>
    <source>
        <strain evidence="2 3">FDAARGOS_911</strain>
    </source>
</reference>
<dbReference type="Proteomes" id="UP000594771">
    <property type="component" value="Chromosome"/>
</dbReference>
<dbReference type="KEGG" id="aun:AWM73_07795"/>
<dbReference type="AlphaFoldDB" id="A0A0X8FFK2"/>
<protein>
    <submittedName>
        <fullName evidence="2">Uncharacterized protein</fullName>
    </submittedName>
</protein>
<evidence type="ECO:0000313" key="2">
    <source>
        <dbReference type="EMBL" id="QPS01913.1"/>
    </source>
</evidence>
<dbReference type="GeneID" id="35767457"/>
<evidence type="ECO:0000313" key="1">
    <source>
        <dbReference type="EMBL" id="MCY3052875.1"/>
    </source>
</evidence>
<evidence type="ECO:0000313" key="3">
    <source>
        <dbReference type="Proteomes" id="UP000594771"/>
    </source>
</evidence>
<sequence>MTKVLSARLIKIGNSQAIILSKTASELANFHVGEPGTFVTLFRTLNPNIYHDLSFSSHF</sequence>